<reference evidence="6" key="1">
    <citation type="journal article" date="2023" name="Int. J. Syst. Evol. Microbiol.">
        <title>&lt;i&gt;Holtiella tumoricola&lt;/i&gt; gen. nov. sp. nov., isolated from a human clinical sample.</title>
        <authorList>
            <person name="Allen-Vercoe E."/>
            <person name="Daigneault M.C."/>
            <person name="Vancuren S.J."/>
            <person name="Cochrane K."/>
            <person name="O'Neal L.L."/>
            <person name="Sankaranarayanan K."/>
            <person name="Lawson P.A."/>
        </authorList>
    </citation>
    <scope>NUCLEOTIDE SEQUENCE</scope>
    <source>
        <strain evidence="6">CC70A</strain>
    </source>
</reference>
<proteinExistence type="predicted"/>
<keyword evidence="7" id="KW-1185">Reference proteome</keyword>
<dbReference type="SUPFAM" id="SSF88946">
    <property type="entry name" value="Sigma2 domain of RNA polymerase sigma factors"/>
    <property type="match status" value="1"/>
</dbReference>
<accession>A0AA42J2R4</accession>
<dbReference type="Gene3D" id="1.10.1740.10">
    <property type="match status" value="1"/>
</dbReference>
<dbReference type="Gene3D" id="1.10.10.10">
    <property type="entry name" value="Winged helix-like DNA-binding domain superfamily/Winged helix DNA-binding domain"/>
    <property type="match status" value="1"/>
</dbReference>
<sequence length="189" mass="22961">MYEVIEELVRKSKSHSLYSYELWQHFEPLCTKWAHKLKEVDYSVEDLMQESYLILCTAIDTYNQDKEISFSAYYKVMLYRWGSNYRRKNREVLVVEEREENFWDRIQDEQVQVEQQILQKEVVKSIEWALHRLSEKERKLMIKLYFSEKSLNDLATAEGLSYKALTSKKYYLLKKLKKIFEENPDLLCI</sequence>
<name>A0AA42J2R4_9FIRM</name>
<evidence type="ECO:0000259" key="5">
    <source>
        <dbReference type="Pfam" id="PF04542"/>
    </source>
</evidence>
<organism evidence="6 7">
    <name type="scientific">Holtiella tumoricola</name>
    <dbReference type="NCBI Taxonomy" id="3018743"/>
    <lineage>
        <taxon>Bacteria</taxon>
        <taxon>Bacillati</taxon>
        <taxon>Bacillota</taxon>
        <taxon>Clostridia</taxon>
        <taxon>Lachnospirales</taxon>
        <taxon>Cellulosilyticaceae</taxon>
        <taxon>Holtiella</taxon>
    </lineage>
</organism>
<dbReference type="InterPro" id="IPR013324">
    <property type="entry name" value="RNA_pol_sigma_r3/r4-like"/>
</dbReference>
<dbReference type="Pfam" id="PF04542">
    <property type="entry name" value="Sigma70_r2"/>
    <property type="match status" value="1"/>
</dbReference>
<evidence type="ECO:0000256" key="4">
    <source>
        <dbReference type="ARBA" id="ARBA00023163"/>
    </source>
</evidence>
<keyword evidence="1" id="KW-0805">Transcription regulation</keyword>
<evidence type="ECO:0000256" key="2">
    <source>
        <dbReference type="ARBA" id="ARBA00023082"/>
    </source>
</evidence>
<dbReference type="PANTHER" id="PTHR30385">
    <property type="entry name" value="SIGMA FACTOR F FLAGELLAR"/>
    <property type="match status" value="1"/>
</dbReference>
<keyword evidence="3" id="KW-0238">DNA-binding</keyword>
<evidence type="ECO:0000256" key="3">
    <source>
        <dbReference type="ARBA" id="ARBA00023125"/>
    </source>
</evidence>
<dbReference type="InterPro" id="IPR007627">
    <property type="entry name" value="RNA_pol_sigma70_r2"/>
</dbReference>
<dbReference type="InterPro" id="IPR013325">
    <property type="entry name" value="RNA_pol_sigma_r2"/>
</dbReference>
<evidence type="ECO:0000313" key="7">
    <source>
        <dbReference type="Proteomes" id="UP001169242"/>
    </source>
</evidence>
<keyword evidence="4" id="KW-0804">Transcription</keyword>
<dbReference type="InterPro" id="IPR036388">
    <property type="entry name" value="WH-like_DNA-bd_sf"/>
</dbReference>
<dbReference type="NCBIfam" id="TIGR02937">
    <property type="entry name" value="sigma70-ECF"/>
    <property type="match status" value="1"/>
</dbReference>
<gene>
    <name evidence="6" type="ORF">PBV87_19055</name>
</gene>
<dbReference type="EMBL" id="JAQIFT010000066">
    <property type="protein sequence ID" value="MDA3733580.1"/>
    <property type="molecule type" value="Genomic_DNA"/>
</dbReference>
<feature type="domain" description="RNA polymerase sigma-70 region 2" evidence="5">
    <location>
        <begin position="22"/>
        <end position="90"/>
    </location>
</feature>
<keyword evidence="2" id="KW-0731">Sigma factor</keyword>
<dbReference type="Proteomes" id="UP001169242">
    <property type="component" value="Unassembled WGS sequence"/>
</dbReference>
<dbReference type="GO" id="GO:0006352">
    <property type="term" value="P:DNA-templated transcription initiation"/>
    <property type="evidence" value="ECO:0007669"/>
    <property type="project" value="InterPro"/>
</dbReference>
<protein>
    <submittedName>
        <fullName evidence="6">Sigma-70 family RNA polymerase sigma factor</fullName>
    </submittedName>
</protein>
<dbReference type="SUPFAM" id="SSF88659">
    <property type="entry name" value="Sigma3 and sigma4 domains of RNA polymerase sigma factors"/>
    <property type="match status" value="1"/>
</dbReference>
<dbReference type="AlphaFoldDB" id="A0AA42J2R4"/>
<evidence type="ECO:0000313" key="6">
    <source>
        <dbReference type="EMBL" id="MDA3733580.1"/>
    </source>
</evidence>
<dbReference type="RefSeq" id="WP_271013388.1">
    <property type="nucleotide sequence ID" value="NZ_JAQIFT010000066.1"/>
</dbReference>
<evidence type="ECO:0000256" key="1">
    <source>
        <dbReference type="ARBA" id="ARBA00023015"/>
    </source>
</evidence>
<dbReference type="GO" id="GO:0016987">
    <property type="term" value="F:sigma factor activity"/>
    <property type="evidence" value="ECO:0007669"/>
    <property type="project" value="UniProtKB-KW"/>
</dbReference>
<comment type="caution">
    <text evidence="6">The sequence shown here is derived from an EMBL/GenBank/DDBJ whole genome shotgun (WGS) entry which is preliminary data.</text>
</comment>
<dbReference type="GO" id="GO:0003677">
    <property type="term" value="F:DNA binding"/>
    <property type="evidence" value="ECO:0007669"/>
    <property type="project" value="UniProtKB-KW"/>
</dbReference>
<dbReference type="InterPro" id="IPR014284">
    <property type="entry name" value="RNA_pol_sigma-70_dom"/>
</dbReference>